<dbReference type="Proteomes" id="UP000664940">
    <property type="component" value="Unassembled WGS sequence"/>
</dbReference>
<evidence type="ECO:0000313" key="2">
    <source>
        <dbReference type="Proteomes" id="UP000664940"/>
    </source>
</evidence>
<reference evidence="1 2" key="1">
    <citation type="journal article" date="2020" name="Nature">
        <title>Six reference-quality genomes reveal evolution of bat adaptations.</title>
        <authorList>
            <person name="Jebb D."/>
            <person name="Huang Z."/>
            <person name="Pippel M."/>
            <person name="Hughes G.M."/>
            <person name="Lavrichenko K."/>
            <person name="Devanna P."/>
            <person name="Winkler S."/>
            <person name="Jermiin L.S."/>
            <person name="Skirmuntt E.C."/>
            <person name="Katzourakis A."/>
            <person name="Burkitt-Gray L."/>
            <person name="Ray D.A."/>
            <person name="Sullivan K.A.M."/>
            <person name="Roscito J.G."/>
            <person name="Kirilenko B.M."/>
            <person name="Davalos L.M."/>
            <person name="Corthals A.P."/>
            <person name="Power M.L."/>
            <person name="Jones G."/>
            <person name="Ransome R.D."/>
            <person name="Dechmann D.K.N."/>
            <person name="Locatelli A.G."/>
            <person name="Puechmaille S.J."/>
            <person name="Fedrigo O."/>
            <person name="Jarvis E.D."/>
            <person name="Hiller M."/>
            <person name="Vernes S.C."/>
            <person name="Myers E.W."/>
            <person name="Teeling E.C."/>
        </authorList>
    </citation>
    <scope>NUCLEOTIDE SEQUENCE [LARGE SCALE GENOMIC DNA]</scope>
    <source>
        <strain evidence="1">Bat1K_MPI-CBG_1</strain>
    </source>
</reference>
<comment type="caution">
    <text evidence="1">The sequence shown here is derived from an EMBL/GenBank/DDBJ whole genome shotgun (WGS) entry which is preliminary data.</text>
</comment>
<accession>A0A834B1W4</accession>
<name>A0A834B1W4_9CHIR</name>
<dbReference type="EMBL" id="JABVXQ010000003">
    <property type="protein sequence ID" value="KAF6120091.1"/>
    <property type="molecule type" value="Genomic_DNA"/>
</dbReference>
<evidence type="ECO:0000313" key="1">
    <source>
        <dbReference type="EMBL" id="KAF6120091.1"/>
    </source>
</evidence>
<protein>
    <submittedName>
        <fullName evidence="1">Uncharacterized protein</fullName>
    </submittedName>
</protein>
<dbReference type="AlphaFoldDB" id="A0A834B1W4"/>
<sequence length="134" mass="14926">MKMLWQFNPAESSRCSIWPFWWPFGVSDPVHGGCPSESASGPGESEARVKGLALLLGWWPRIWQRGGGRKEEHRALPRPLRVLSVCPWPFRSSYAAASLVLYSCRLTGGHTGCLQLTTKMTNALCPPYPPTPLF</sequence>
<gene>
    <name evidence="1" type="ORF">HJG60_010417</name>
</gene>
<organism evidence="1 2">
    <name type="scientific">Phyllostomus discolor</name>
    <name type="common">pale spear-nosed bat</name>
    <dbReference type="NCBI Taxonomy" id="89673"/>
    <lineage>
        <taxon>Eukaryota</taxon>
        <taxon>Metazoa</taxon>
        <taxon>Chordata</taxon>
        <taxon>Craniata</taxon>
        <taxon>Vertebrata</taxon>
        <taxon>Euteleostomi</taxon>
        <taxon>Mammalia</taxon>
        <taxon>Eutheria</taxon>
        <taxon>Laurasiatheria</taxon>
        <taxon>Chiroptera</taxon>
        <taxon>Yangochiroptera</taxon>
        <taxon>Phyllostomidae</taxon>
        <taxon>Phyllostominae</taxon>
        <taxon>Phyllostomus</taxon>
    </lineage>
</organism>
<proteinExistence type="predicted"/>